<dbReference type="EMBL" id="CP046622">
    <property type="protein sequence ID" value="QGW80661.1"/>
    <property type="molecule type" value="Genomic_DNA"/>
</dbReference>
<protein>
    <submittedName>
        <fullName evidence="4">Quinoprotein dehydrogenase-associated putative ABC transporter substrate-binding protein</fullName>
    </submittedName>
</protein>
<dbReference type="AlphaFoldDB" id="A0A6I6HC30"/>
<keyword evidence="1 2" id="KW-0732">Signal</keyword>
<dbReference type="NCBIfam" id="TIGR03871">
    <property type="entry name" value="ABC_peri_MoxJ_2"/>
    <property type="match status" value="1"/>
</dbReference>
<feature type="signal peptide" evidence="2">
    <location>
        <begin position="1"/>
        <end position="29"/>
    </location>
</feature>
<dbReference type="Gene3D" id="3.40.190.10">
    <property type="entry name" value="Periplasmic binding protein-like II"/>
    <property type="match status" value="2"/>
</dbReference>
<evidence type="ECO:0000256" key="2">
    <source>
        <dbReference type="SAM" id="SignalP"/>
    </source>
</evidence>
<organism evidence="4 5">
    <name type="scientific">Variovorax paradoxus</name>
    <dbReference type="NCBI Taxonomy" id="34073"/>
    <lineage>
        <taxon>Bacteria</taxon>
        <taxon>Pseudomonadati</taxon>
        <taxon>Pseudomonadota</taxon>
        <taxon>Betaproteobacteria</taxon>
        <taxon>Burkholderiales</taxon>
        <taxon>Comamonadaceae</taxon>
        <taxon>Variovorax</taxon>
    </lineage>
</organism>
<feature type="domain" description="Solute-binding protein family 3/N-terminal" evidence="3">
    <location>
        <begin position="40"/>
        <end position="277"/>
    </location>
</feature>
<evidence type="ECO:0000259" key="3">
    <source>
        <dbReference type="SMART" id="SM00062"/>
    </source>
</evidence>
<evidence type="ECO:0000256" key="1">
    <source>
        <dbReference type="ARBA" id="ARBA00022729"/>
    </source>
</evidence>
<dbReference type="OrthoDB" id="176845at2"/>
<dbReference type="SUPFAM" id="SSF53850">
    <property type="entry name" value="Periplasmic binding protein-like II"/>
    <property type="match status" value="1"/>
</dbReference>
<dbReference type="InterPro" id="IPR022448">
    <property type="entry name" value="Quinoprotein_dehydrogenase"/>
</dbReference>
<name>A0A6I6HC30_VARPD</name>
<proteinExistence type="predicted"/>
<dbReference type="InterPro" id="IPR001638">
    <property type="entry name" value="Solute-binding_3/MltF_N"/>
</dbReference>
<dbReference type="Proteomes" id="UP000425817">
    <property type="component" value="Chromosome"/>
</dbReference>
<sequence length="286" mass="30391">MSSGCPIDLSRAACAALLALLGAMPHARAQDKATAVQPTALRVCAEPDNLPYSREDQSGFENRIARLLADDLQLPLQYQWLPDRRGFVRKTIGADACDLIIGVPAGDDRVLTTKPYYRSSYVFVQNETGAAGSGALRSFDDARLPSLRIGVQLVGNDLAATPPGHVLARHEAVRNVVGFTVSGDGPPAQRMVDAVARGELDAAVVWGPQAGYFAARATPALHITRAAAPADPDLPFSFSIAMGVRKGDHAMKARLEDFLARRAADIGGILDAYAVPRLPMVGAEKP</sequence>
<feature type="chain" id="PRO_5026112856" evidence="2">
    <location>
        <begin position="30"/>
        <end position="286"/>
    </location>
</feature>
<dbReference type="PANTHER" id="PTHR35936">
    <property type="entry name" value="MEMBRANE-BOUND LYTIC MUREIN TRANSGLYCOSYLASE F"/>
    <property type="match status" value="1"/>
</dbReference>
<dbReference type="PANTHER" id="PTHR35936:SF17">
    <property type="entry name" value="ARGININE-BINDING EXTRACELLULAR PROTEIN ARTP"/>
    <property type="match status" value="1"/>
</dbReference>
<gene>
    <name evidence="4" type="ORF">GOQ09_03240</name>
</gene>
<accession>A0A6I6HC30</accession>
<reference evidence="4 5" key="1">
    <citation type="submission" date="2019-12" db="EMBL/GenBank/DDBJ databases">
        <title>Hybrid Genome Assemblies of two High G+C Isolates from Undergraduate Microbiology Courses.</title>
        <authorList>
            <person name="Ne Ville C.J."/>
            <person name="Enright D."/>
            <person name="Hernandez I."/>
            <person name="Dodsworth J."/>
            <person name="Orwin P.M."/>
        </authorList>
    </citation>
    <scope>NUCLEOTIDE SEQUENCE [LARGE SCALE GENOMIC DNA]</scope>
    <source>
        <strain evidence="4 5">CSUSB</strain>
    </source>
</reference>
<evidence type="ECO:0000313" key="4">
    <source>
        <dbReference type="EMBL" id="QGW80661.1"/>
    </source>
</evidence>
<evidence type="ECO:0000313" key="5">
    <source>
        <dbReference type="Proteomes" id="UP000425817"/>
    </source>
</evidence>
<dbReference type="SMART" id="SM00062">
    <property type="entry name" value="PBPb"/>
    <property type="match status" value="1"/>
</dbReference>